<proteinExistence type="predicted"/>
<evidence type="ECO:0000313" key="2">
    <source>
        <dbReference type="EMBL" id="KZN01659.1"/>
    </source>
</evidence>
<keyword evidence="4" id="KW-1185">Reference proteome</keyword>
<gene>
    <name evidence="2" type="ORF">DCAR_010413</name>
    <name evidence="3" type="ORF">DCAR_0311846</name>
</gene>
<dbReference type="AlphaFoldDB" id="A0A166AQZ4"/>
<organism evidence="2">
    <name type="scientific">Daucus carota subsp. sativus</name>
    <name type="common">Carrot</name>
    <dbReference type="NCBI Taxonomy" id="79200"/>
    <lineage>
        <taxon>Eukaryota</taxon>
        <taxon>Viridiplantae</taxon>
        <taxon>Streptophyta</taxon>
        <taxon>Embryophyta</taxon>
        <taxon>Tracheophyta</taxon>
        <taxon>Spermatophyta</taxon>
        <taxon>Magnoliopsida</taxon>
        <taxon>eudicotyledons</taxon>
        <taxon>Gunneridae</taxon>
        <taxon>Pentapetalae</taxon>
        <taxon>asterids</taxon>
        <taxon>campanulids</taxon>
        <taxon>Apiales</taxon>
        <taxon>Apiaceae</taxon>
        <taxon>Apioideae</taxon>
        <taxon>Scandiceae</taxon>
        <taxon>Daucinae</taxon>
        <taxon>Daucus</taxon>
        <taxon>Daucus sect. Daucus</taxon>
    </lineage>
</organism>
<dbReference type="Proteomes" id="UP000077755">
    <property type="component" value="Chromosome 3"/>
</dbReference>
<name>A0A166AQZ4_DAUCS</name>
<evidence type="ECO:0000313" key="4">
    <source>
        <dbReference type="Proteomes" id="UP000077755"/>
    </source>
</evidence>
<dbReference type="EMBL" id="LNRQ01000003">
    <property type="protein sequence ID" value="KZN01659.1"/>
    <property type="molecule type" value="Genomic_DNA"/>
</dbReference>
<feature type="region of interest" description="Disordered" evidence="1">
    <location>
        <begin position="29"/>
        <end position="83"/>
    </location>
</feature>
<protein>
    <submittedName>
        <fullName evidence="2">Uncharacterized protein</fullName>
    </submittedName>
</protein>
<sequence length="117" mass="13054">MVHDPDVDALHCLYISTEIRVSLKNYTSEANGAKQEKQEENAGSEKKNESEYSPAKTNSSSSTTSRKMLLPSEKYSEMGESSKTLSDKIDKLIEAIEKMTAAIKANQRRKFKCSITS</sequence>
<reference evidence="2" key="1">
    <citation type="journal article" date="2016" name="Nat. Genet.">
        <title>A high-quality carrot genome assembly provides new insights into carotenoid accumulation and asterid genome evolution.</title>
        <authorList>
            <person name="Iorizzo M."/>
            <person name="Ellison S."/>
            <person name="Senalik D."/>
            <person name="Zeng P."/>
            <person name="Satapoomin P."/>
            <person name="Huang J."/>
            <person name="Bowman M."/>
            <person name="Iovene M."/>
            <person name="Sanseverino W."/>
            <person name="Cavagnaro P."/>
            <person name="Yildiz M."/>
            <person name="Macko-Podgorni A."/>
            <person name="Moranska E."/>
            <person name="Grzebelus E."/>
            <person name="Grzebelus D."/>
            <person name="Ashrafi H."/>
            <person name="Zheng Z."/>
            <person name="Cheng S."/>
            <person name="Spooner D."/>
            <person name="Van Deynze A."/>
            <person name="Simon P."/>
        </authorList>
    </citation>
    <scope>NUCLEOTIDE SEQUENCE [LARGE SCALE GENOMIC DNA]</scope>
    <source>
        <tissue evidence="2">Leaf</tissue>
    </source>
</reference>
<feature type="compositionally biased region" description="Basic and acidic residues" evidence="1">
    <location>
        <begin position="34"/>
        <end position="50"/>
    </location>
</feature>
<evidence type="ECO:0000256" key="1">
    <source>
        <dbReference type="SAM" id="MobiDB-lite"/>
    </source>
</evidence>
<evidence type="ECO:0000313" key="3">
    <source>
        <dbReference type="EMBL" id="WOG92573.1"/>
    </source>
</evidence>
<dbReference type="Gramene" id="KZN01659">
    <property type="protein sequence ID" value="KZN01659"/>
    <property type="gene ID" value="DCAR_010413"/>
</dbReference>
<dbReference type="EMBL" id="CP093345">
    <property type="protein sequence ID" value="WOG92573.1"/>
    <property type="molecule type" value="Genomic_DNA"/>
</dbReference>
<accession>A0A166AQZ4</accession>
<reference evidence="3" key="2">
    <citation type="submission" date="2022-03" db="EMBL/GenBank/DDBJ databases">
        <title>Draft title - Genomic analysis of global carrot germplasm unveils the trajectory of domestication and the origin of high carotenoid orange carrot.</title>
        <authorList>
            <person name="Iorizzo M."/>
            <person name="Ellison S."/>
            <person name="Senalik D."/>
            <person name="Macko-Podgorni A."/>
            <person name="Grzebelus D."/>
            <person name="Bostan H."/>
            <person name="Rolling W."/>
            <person name="Curaba J."/>
            <person name="Simon P."/>
        </authorList>
    </citation>
    <scope>NUCLEOTIDE SEQUENCE</scope>
    <source>
        <tissue evidence="3">Leaf</tissue>
    </source>
</reference>